<dbReference type="EC" id="1.14.11.33" evidence="7"/>
<protein>
    <submittedName>
        <fullName evidence="7">Alkylated DNA repair protein (DNA oxidative demethylase)</fullName>
        <ecNumber evidence="7">1.14.11.33</ecNumber>
    </submittedName>
</protein>
<dbReference type="PANTHER" id="PTHR16557:SF2">
    <property type="entry name" value="NUCLEIC ACID DIOXYGENASE ALKBH1"/>
    <property type="match status" value="1"/>
</dbReference>
<dbReference type="InterPro" id="IPR027450">
    <property type="entry name" value="AlkB-like"/>
</dbReference>
<dbReference type="InterPro" id="IPR005123">
    <property type="entry name" value="Oxoglu/Fe-dep_dioxygenase_dom"/>
</dbReference>
<gene>
    <name evidence="7" type="ORF">ABIE13_004258</name>
</gene>
<dbReference type="GO" id="GO:0035516">
    <property type="term" value="F:broad specificity oxidative DNA demethylase activity"/>
    <property type="evidence" value="ECO:0007669"/>
    <property type="project" value="UniProtKB-EC"/>
</dbReference>
<evidence type="ECO:0000256" key="4">
    <source>
        <dbReference type="ARBA" id="ARBA00023002"/>
    </source>
</evidence>
<keyword evidence="8" id="KW-1185">Reference proteome</keyword>
<dbReference type="EMBL" id="JBEPSH010000008">
    <property type="protein sequence ID" value="MET4579135.1"/>
    <property type="molecule type" value="Genomic_DNA"/>
</dbReference>
<evidence type="ECO:0000259" key="6">
    <source>
        <dbReference type="PROSITE" id="PS51471"/>
    </source>
</evidence>
<accession>A0ABV2QEW8</accession>
<evidence type="ECO:0000256" key="2">
    <source>
        <dbReference type="ARBA" id="ARBA00022723"/>
    </source>
</evidence>
<sequence length="226" mass="24485">MSTAPLFDLDNPLVGVEKRLGQQATVLHGFALPYFQAVYAALQDIIAQAPFRTMITPGGRSMSVQLTNCGALGWTSDVHGYRYGALDPESSLPWPPLPAAILQLARAAAAHAGFGSFNADACLINRYRPGSRLSLHQDKDEVDFSAPIVSVSLGIPAVFLWGGHTRSDRAERVPLFHGDVVVWGGVDRLRFHGVAPLKEEVHPLFGAERINLTCRRAGPLQKNPTP</sequence>
<evidence type="ECO:0000313" key="7">
    <source>
        <dbReference type="EMBL" id="MET4579135.1"/>
    </source>
</evidence>
<comment type="cofactor">
    <cofactor evidence="1">
        <name>Fe(2+)</name>
        <dbReference type="ChEBI" id="CHEBI:29033"/>
    </cofactor>
</comment>
<dbReference type="PROSITE" id="PS51471">
    <property type="entry name" value="FE2OG_OXY"/>
    <property type="match status" value="1"/>
</dbReference>
<evidence type="ECO:0000256" key="3">
    <source>
        <dbReference type="ARBA" id="ARBA00022964"/>
    </source>
</evidence>
<dbReference type="Pfam" id="PF13532">
    <property type="entry name" value="2OG-FeII_Oxy_2"/>
    <property type="match status" value="1"/>
</dbReference>
<dbReference type="InterPro" id="IPR004574">
    <property type="entry name" value="Alkb"/>
</dbReference>
<dbReference type="SUPFAM" id="SSF51197">
    <property type="entry name" value="Clavaminate synthase-like"/>
    <property type="match status" value="1"/>
</dbReference>
<comment type="caution">
    <text evidence="7">The sequence shown here is derived from an EMBL/GenBank/DDBJ whole genome shotgun (WGS) entry which is preliminary data.</text>
</comment>
<dbReference type="NCBIfam" id="NF011930">
    <property type="entry name" value="PRK15401.1"/>
    <property type="match status" value="1"/>
</dbReference>
<evidence type="ECO:0000313" key="8">
    <source>
        <dbReference type="Proteomes" id="UP001549320"/>
    </source>
</evidence>
<dbReference type="InterPro" id="IPR037151">
    <property type="entry name" value="AlkB-like_sf"/>
</dbReference>
<proteinExistence type="predicted"/>
<dbReference type="Gene3D" id="2.60.120.590">
    <property type="entry name" value="Alpha-ketoglutarate-dependent dioxygenase AlkB-like"/>
    <property type="match status" value="1"/>
</dbReference>
<dbReference type="Proteomes" id="UP001549320">
    <property type="component" value="Unassembled WGS sequence"/>
</dbReference>
<feature type="domain" description="Fe2OG dioxygenase" evidence="6">
    <location>
        <begin position="118"/>
        <end position="218"/>
    </location>
</feature>
<keyword evidence="4 7" id="KW-0560">Oxidoreductase</keyword>
<name>A0ABV2QEW8_9BURK</name>
<organism evidence="7 8">
    <name type="scientific">Ottowia thiooxydans</name>
    <dbReference type="NCBI Taxonomy" id="219182"/>
    <lineage>
        <taxon>Bacteria</taxon>
        <taxon>Pseudomonadati</taxon>
        <taxon>Pseudomonadota</taxon>
        <taxon>Betaproteobacteria</taxon>
        <taxon>Burkholderiales</taxon>
        <taxon>Comamonadaceae</taxon>
        <taxon>Ottowia</taxon>
    </lineage>
</organism>
<evidence type="ECO:0000256" key="1">
    <source>
        <dbReference type="ARBA" id="ARBA00001954"/>
    </source>
</evidence>
<dbReference type="RefSeq" id="WP_354446939.1">
    <property type="nucleotide sequence ID" value="NZ_JBEPSH010000008.1"/>
</dbReference>
<keyword evidence="5" id="KW-0408">Iron</keyword>
<evidence type="ECO:0000256" key="5">
    <source>
        <dbReference type="ARBA" id="ARBA00023004"/>
    </source>
</evidence>
<reference evidence="7 8" key="1">
    <citation type="submission" date="2024-06" db="EMBL/GenBank/DDBJ databases">
        <title>Sorghum-associated microbial communities from plants grown in Nebraska, USA.</title>
        <authorList>
            <person name="Schachtman D."/>
        </authorList>
    </citation>
    <scope>NUCLEOTIDE SEQUENCE [LARGE SCALE GENOMIC DNA]</scope>
    <source>
        <strain evidence="7 8">2709</strain>
    </source>
</reference>
<dbReference type="PANTHER" id="PTHR16557">
    <property type="entry name" value="ALKYLATED DNA REPAIR PROTEIN ALKB-RELATED"/>
    <property type="match status" value="1"/>
</dbReference>
<keyword evidence="3" id="KW-0223">Dioxygenase</keyword>
<keyword evidence="2" id="KW-0479">Metal-binding</keyword>